<dbReference type="RefSeq" id="WP_174237397.1">
    <property type="nucleotide sequence ID" value="NZ_AP021881.1"/>
</dbReference>
<dbReference type="EMBL" id="AP021881">
    <property type="protein sequence ID" value="BBP00314.1"/>
    <property type="molecule type" value="Genomic_DNA"/>
</dbReference>
<organism evidence="1 2">
    <name type="scientific">Sulfuriferula nivalis</name>
    <dbReference type="NCBI Taxonomy" id="2675298"/>
    <lineage>
        <taxon>Bacteria</taxon>
        <taxon>Pseudomonadati</taxon>
        <taxon>Pseudomonadota</taxon>
        <taxon>Betaproteobacteria</taxon>
        <taxon>Nitrosomonadales</taxon>
        <taxon>Sulfuricellaceae</taxon>
        <taxon>Sulfuriferula</taxon>
    </lineage>
</organism>
<gene>
    <name evidence="1" type="ORF">SFSGTM_10220</name>
</gene>
<proteinExistence type="predicted"/>
<reference evidence="2" key="1">
    <citation type="submission" date="2019-11" db="EMBL/GenBank/DDBJ databases">
        <title>Isolation and characterization of a novel species in the genus Sulfuriferula.</title>
        <authorList>
            <person name="Mochizuki J."/>
            <person name="Kojima H."/>
            <person name="Fukui M."/>
        </authorList>
    </citation>
    <scope>NUCLEOTIDE SEQUENCE [LARGE SCALE GENOMIC DNA]</scope>
    <source>
        <strain evidence="2">SGTM</strain>
    </source>
</reference>
<dbReference type="KEGG" id="sniv:SFSGTM_10220"/>
<dbReference type="Proteomes" id="UP000463939">
    <property type="component" value="Chromosome"/>
</dbReference>
<dbReference type="AlphaFoldDB" id="A0A809RHJ1"/>
<evidence type="ECO:0000313" key="2">
    <source>
        <dbReference type="Proteomes" id="UP000463939"/>
    </source>
</evidence>
<evidence type="ECO:0000313" key="1">
    <source>
        <dbReference type="EMBL" id="BBP00314.1"/>
    </source>
</evidence>
<name>A0A809RHJ1_9PROT</name>
<keyword evidence="2" id="KW-1185">Reference proteome</keyword>
<protein>
    <submittedName>
        <fullName evidence="1">Uncharacterized protein</fullName>
    </submittedName>
</protein>
<sequence length="56" mass="6138">MRVIQNKKRSGYQFIMGGCMFFVAAFVGKQVAFYGVGAMFLAIGAAYLRKAKGLQP</sequence>
<accession>A0A809RHJ1</accession>